<sequence length="437" mass="48707">MVFRTNHIFDATTTIIIAQPAASPKISEVTPPLHGPLAAVNYCRTATAREKPHSNLLTKHLLDSQTSSKQAQTSANMGAIISLPFTVLNLLLPFTRSGTPLSQDLLHTAVLCGTLYFAPQIGEWYNAQRQAAGAGSGQREDNEDANRAVEPAGRNQEDAQEQEQGEQLPLDERLVLQDDGTEAARPPRAPTPPPHQAHVEDLPELHHAQRHNHEEREVQLPDDAFAPGPANPPPQQNANRPPPTQRVVGTKKAKSLARKDQQRAYNEWLRSEAEMRRLQEAEGREEREAASAAEKARRAAVEEEIRERARQEREERKAEEKREAELEAARRERVIAFVRDKMRQKGAVDLVDAAWNEGKDRLWVERLVKASGLMQQLQKEGGHVMITGQDWLVRIDGDVMERAYAEAEQLGERSGGKVSFEEFGGIVERTVLGRAAA</sequence>
<dbReference type="AlphaFoldDB" id="A0A8H7B536"/>
<evidence type="ECO:0000256" key="1">
    <source>
        <dbReference type="SAM" id="MobiDB-lite"/>
    </source>
</evidence>
<feature type="region of interest" description="Disordered" evidence="1">
    <location>
        <begin position="222"/>
        <end position="264"/>
    </location>
</feature>
<organism evidence="2 3">
    <name type="scientific">Alternaria burnsii</name>
    <dbReference type="NCBI Taxonomy" id="1187904"/>
    <lineage>
        <taxon>Eukaryota</taxon>
        <taxon>Fungi</taxon>
        <taxon>Dikarya</taxon>
        <taxon>Ascomycota</taxon>
        <taxon>Pezizomycotina</taxon>
        <taxon>Dothideomycetes</taxon>
        <taxon>Pleosporomycetidae</taxon>
        <taxon>Pleosporales</taxon>
        <taxon>Pleosporineae</taxon>
        <taxon>Pleosporaceae</taxon>
        <taxon>Alternaria</taxon>
        <taxon>Alternaria sect. Alternaria</taxon>
    </lineage>
</organism>
<feature type="region of interest" description="Disordered" evidence="1">
    <location>
        <begin position="279"/>
        <end position="300"/>
    </location>
</feature>
<dbReference type="EMBL" id="JAAABM010000008">
    <property type="protein sequence ID" value="KAF7675517.1"/>
    <property type="molecule type" value="Genomic_DNA"/>
</dbReference>
<accession>A0A8H7B536</accession>
<dbReference type="RefSeq" id="XP_038785780.1">
    <property type="nucleotide sequence ID" value="XM_038931283.1"/>
</dbReference>
<evidence type="ECO:0000313" key="3">
    <source>
        <dbReference type="Proteomes" id="UP000596902"/>
    </source>
</evidence>
<comment type="caution">
    <text evidence="2">The sequence shown here is derived from an EMBL/GenBank/DDBJ whole genome shotgun (WGS) entry which is preliminary data.</text>
</comment>
<feature type="compositionally biased region" description="Pro residues" evidence="1">
    <location>
        <begin position="229"/>
        <end position="244"/>
    </location>
</feature>
<dbReference type="OrthoDB" id="5397628at2759"/>
<evidence type="ECO:0000313" key="2">
    <source>
        <dbReference type="EMBL" id="KAF7675517.1"/>
    </source>
</evidence>
<reference evidence="2" key="1">
    <citation type="submission" date="2020-01" db="EMBL/GenBank/DDBJ databases">
        <authorList>
            <person name="Feng Z.H.Z."/>
        </authorList>
    </citation>
    <scope>NUCLEOTIDE SEQUENCE</scope>
    <source>
        <strain evidence="2">CBS107.38</strain>
    </source>
</reference>
<name>A0A8H7B536_9PLEO</name>
<feature type="compositionally biased region" description="Basic and acidic residues" evidence="1">
    <location>
        <begin position="138"/>
        <end position="147"/>
    </location>
</feature>
<proteinExistence type="predicted"/>
<gene>
    <name evidence="2" type="ORF">GT037_006236</name>
</gene>
<feature type="region of interest" description="Disordered" evidence="1">
    <location>
        <begin position="132"/>
        <end position="171"/>
    </location>
</feature>
<keyword evidence="3" id="KW-1185">Reference proteome</keyword>
<dbReference type="Proteomes" id="UP000596902">
    <property type="component" value="Unassembled WGS sequence"/>
</dbReference>
<protein>
    <submittedName>
        <fullName evidence="2">Uncharacterized protein</fullName>
    </submittedName>
</protein>
<dbReference type="GeneID" id="62204461"/>
<reference evidence="2" key="2">
    <citation type="submission" date="2020-08" db="EMBL/GenBank/DDBJ databases">
        <title>Draft Genome Sequence of Cumin Blight Pathogen Alternaria burnsii.</title>
        <authorList>
            <person name="Feng Z."/>
        </authorList>
    </citation>
    <scope>NUCLEOTIDE SEQUENCE</scope>
    <source>
        <strain evidence="2">CBS107.38</strain>
    </source>
</reference>